<dbReference type="EMBL" id="LIBO01000077">
    <property type="protein sequence ID" value="KRO62435.1"/>
    <property type="molecule type" value="Genomic_DNA"/>
</dbReference>
<evidence type="ECO:0000313" key="15">
    <source>
        <dbReference type="EMBL" id="KRO62435.1"/>
    </source>
</evidence>
<dbReference type="GO" id="GO:0000428">
    <property type="term" value="C:DNA-directed RNA polymerase complex"/>
    <property type="evidence" value="ECO:0007669"/>
    <property type="project" value="UniProtKB-KW"/>
</dbReference>
<evidence type="ECO:0000256" key="7">
    <source>
        <dbReference type="ARBA" id="ARBA00022723"/>
    </source>
</evidence>
<comment type="subunit">
    <text evidence="13">Monomer. Interacts with DnaB.</text>
</comment>
<dbReference type="Proteomes" id="UP000051269">
    <property type="component" value="Unassembled WGS sequence"/>
</dbReference>
<dbReference type="Pfam" id="PF08275">
    <property type="entry name" value="DNAG_N"/>
    <property type="match status" value="1"/>
</dbReference>
<evidence type="ECO:0000256" key="13">
    <source>
        <dbReference type="HAMAP-Rule" id="MF_00974"/>
    </source>
</evidence>
<keyword evidence="9" id="KW-0862">Zinc</keyword>
<comment type="similarity">
    <text evidence="13">Belongs to the DnaG primase family.</text>
</comment>
<dbReference type="GO" id="GO:0005737">
    <property type="term" value="C:cytoplasm"/>
    <property type="evidence" value="ECO:0007669"/>
    <property type="project" value="TreeGrafter"/>
</dbReference>
<dbReference type="CDD" id="cd03364">
    <property type="entry name" value="TOPRIM_DnaG_primases"/>
    <property type="match status" value="1"/>
</dbReference>
<evidence type="ECO:0000256" key="6">
    <source>
        <dbReference type="ARBA" id="ARBA00022705"/>
    </source>
</evidence>
<keyword evidence="2 13" id="KW-0240">DNA-directed RNA polymerase</keyword>
<dbReference type="InterPro" id="IPR036977">
    <property type="entry name" value="DNA_primase_Znf_CHC2"/>
</dbReference>
<reference evidence="15 16" key="1">
    <citation type="submission" date="2015-10" db="EMBL/GenBank/DDBJ databases">
        <title>Metagenome-Assembled Genomes uncover a global brackish microbiome.</title>
        <authorList>
            <person name="Hugerth L.W."/>
            <person name="Larsson J."/>
            <person name="Alneberg J."/>
            <person name="Lindh M.V."/>
            <person name="Legrand C."/>
            <person name="Pinhassi J."/>
            <person name="Andersson A.F."/>
        </authorList>
    </citation>
    <scope>NUCLEOTIDE SEQUENCE [LARGE SCALE GENOMIC DNA]</scope>
    <source>
        <strain evidence="15">BACL18 MAG-120507-bin52</strain>
    </source>
</reference>
<gene>
    <name evidence="13" type="primary">dnaG</name>
    <name evidence="15" type="ORF">ABR82_02155</name>
</gene>
<dbReference type="PANTHER" id="PTHR30313">
    <property type="entry name" value="DNA PRIMASE"/>
    <property type="match status" value="1"/>
</dbReference>
<dbReference type="FunFam" id="3.90.580.10:FF:000001">
    <property type="entry name" value="DNA primase"/>
    <property type="match status" value="1"/>
</dbReference>
<evidence type="ECO:0000256" key="12">
    <source>
        <dbReference type="ARBA" id="ARBA00023163"/>
    </source>
</evidence>
<dbReference type="SMART" id="SM00493">
    <property type="entry name" value="TOPRIM"/>
    <property type="match status" value="1"/>
</dbReference>
<accession>A0A0R2RQI6</accession>
<dbReference type="InterPro" id="IPR019475">
    <property type="entry name" value="DNA_primase_DnaB-bd"/>
</dbReference>
<dbReference type="InterPro" id="IPR002694">
    <property type="entry name" value="Znf_CHC2"/>
</dbReference>
<dbReference type="Gene3D" id="3.90.580.10">
    <property type="entry name" value="Zinc finger, CHC2-type domain"/>
    <property type="match status" value="1"/>
</dbReference>
<dbReference type="InterPro" id="IPR030846">
    <property type="entry name" value="DnaG_bac"/>
</dbReference>
<dbReference type="GO" id="GO:1990077">
    <property type="term" value="C:primosome complex"/>
    <property type="evidence" value="ECO:0007669"/>
    <property type="project" value="UniProtKB-KW"/>
</dbReference>
<protein>
    <recommendedName>
        <fullName evidence="13">DNA primase</fullName>
        <ecNumber evidence="13">2.7.7.101</ecNumber>
    </recommendedName>
</protein>
<keyword evidence="7" id="KW-0479">Metal-binding</keyword>
<dbReference type="InterPro" id="IPR034151">
    <property type="entry name" value="TOPRIM_DnaG_bac"/>
</dbReference>
<dbReference type="Pfam" id="PF01807">
    <property type="entry name" value="Zn_ribbon_DnaG"/>
    <property type="match status" value="1"/>
</dbReference>
<evidence type="ECO:0000256" key="3">
    <source>
        <dbReference type="ARBA" id="ARBA00022515"/>
    </source>
</evidence>
<comment type="function">
    <text evidence="13">RNA polymerase that catalyzes the synthesis of short RNA molecules used as primers for DNA polymerase during DNA replication.</text>
</comment>
<dbReference type="Gene3D" id="3.90.980.10">
    <property type="entry name" value="DNA primase, catalytic core, N-terminal domain"/>
    <property type="match status" value="1"/>
</dbReference>
<proteinExistence type="inferred from homology"/>
<keyword evidence="5 13" id="KW-0548">Nucleotidyltransferase</keyword>
<evidence type="ECO:0000256" key="9">
    <source>
        <dbReference type="ARBA" id="ARBA00022833"/>
    </source>
</evidence>
<keyword evidence="8" id="KW-0863">Zinc-finger</keyword>
<dbReference type="EC" id="2.7.7.101" evidence="13"/>
<organism evidence="15 16">
    <name type="scientific">Verrucomicrobia subdivision 6 bacterium BACL9 MAG-120507-bin52</name>
    <dbReference type="NCBI Taxonomy" id="1655590"/>
    <lineage>
        <taxon>Bacteria</taxon>
        <taxon>Pseudomonadati</taxon>
        <taxon>Verrucomicrobiota</taxon>
        <taxon>Verrucomicrobiia</taxon>
        <taxon>Verrucomicrobiales</taxon>
        <taxon>Verrucomicrobia subdivision 6</taxon>
    </lineage>
</organism>
<evidence type="ECO:0000256" key="1">
    <source>
        <dbReference type="ARBA" id="ARBA00001947"/>
    </source>
</evidence>
<feature type="domain" description="Toprim" evidence="14">
    <location>
        <begin position="275"/>
        <end position="368"/>
    </location>
</feature>
<comment type="caution">
    <text evidence="15">The sequence shown here is derived from an EMBL/GenBank/DDBJ whole genome shotgun (WGS) entry which is preliminary data.</text>
</comment>
<dbReference type="InterPro" id="IPR050219">
    <property type="entry name" value="DnaG_primase"/>
</dbReference>
<dbReference type="GO" id="GO:0008270">
    <property type="term" value="F:zinc ion binding"/>
    <property type="evidence" value="ECO:0007669"/>
    <property type="project" value="UniProtKB-KW"/>
</dbReference>
<evidence type="ECO:0000256" key="11">
    <source>
        <dbReference type="ARBA" id="ARBA00023125"/>
    </source>
</evidence>
<dbReference type="SUPFAM" id="SSF56731">
    <property type="entry name" value="DNA primase core"/>
    <property type="match status" value="1"/>
</dbReference>
<dbReference type="InterPro" id="IPR006171">
    <property type="entry name" value="TOPRIM_dom"/>
</dbReference>
<dbReference type="SUPFAM" id="SSF57783">
    <property type="entry name" value="Zinc beta-ribbon"/>
    <property type="match status" value="1"/>
</dbReference>
<name>A0A0R2RQI6_9BACT</name>
<dbReference type="NCBIfam" id="TIGR01391">
    <property type="entry name" value="dnaG"/>
    <property type="match status" value="1"/>
</dbReference>
<dbReference type="HAMAP" id="MF_00974">
    <property type="entry name" value="DNA_primase_DnaG"/>
    <property type="match status" value="1"/>
</dbReference>
<keyword evidence="3 13" id="KW-0639">Primosome</keyword>
<evidence type="ECO:0000313" key="16">
    <source>
        <dbReference type="Proteomes" id="UP000051269"/>
    </source>
</evidence>
<evidence type="ECO:0000256" key="5">
    <source>
        <dbReference type="ARBA" id="ARBA00022695"/>
    </source>
</evidence>
<dbReference type="AlphaFoldDB" id="A0A0R2RQI6"/>
<comment type="caution">
    <text evidence="13">Lacks conserved residue(s) required for the propagation of feature annotation.</text>
</comment>
<dbReference type="PANTHER" id="PTHR30313:SF2">
    <property type="entry name" value="DNA PRIMASE"/>
    <property type="match status" value="1"/>
</dbReference>
<keyword evidence="4 13" id="KW-0808">Transferase</keyword>
<sequence>MRTGGDKGERECMGFSAETIERVRRASDLVEVAGAVVQLKRVGTNFRGLSPFKKEKTPSFYVHPDKQFFKCFSTGSGGDVFRFLMMTEGLDFPAAVRRLAERAGVHLEEEAGGVGGGDGGSGAERERLRQIHASLALHWRDLLAKDSCAEGARAYLQEREIPLEWIARFGLGYTPAAWTATLDWGKANGFTEEEMIASGVALRAQSGRVYDRFRNRLMFPILDEGGRVIAFSGRVLAGAAPEEPKYVNSPETVIFKKGRVLFGFDRARRAMAEEGRAIVCEGQLDVLRAQAAGFLEAVAPLGTGFTEEHAKLIGRFAKQIVICLDADVAGDRAAGRLGGVLLEGGQGWGGVAKAELGVKVVRLPAGDDPDSLIRRGGAEAFREKLDAAVDFLDFYVDWQSKQEGDTPAGRRRVVEAVAKLLGMVESAVSRAGLVARAASRLGLGENLVMDEVEKARGSAAKIAVRSERLEPPGIQLAKPLEIHPVLKELFLLVLGQPGKFPEVERRVDELWLKNLGGEELYVKIRDSYRNDMWTGLGDLLPQLLPEEQDFLTGLEAGVWERSEEEDWDKALEGLGGRLEGDYLRREAERLSAKLRAMGAADPSAVEVLRQQGELLKRRARLTAGASKANA</sequence>
<comment type="catalytic activity">
    <reaction evidence="13">
        <text>ssDNA + n NTP = ssDNA/pppN(pN)n-1 hybrid + (n-1) diphosphate.</text>
        <dbReference type="EC" id="2.7.7.101"/>
    </reaction>
</comment>
<dbReference type="InterPro" id="IPR013264">
    <property type="entry name" value="DNAG_N"/>
</dbReference>
<dbReference type="Gene3D" id="3.40.1360.10">
    <property type="match status" value="1"/>
</dbReference>
<dbReference type="InterPro" id="IPR037068">
    <property type="entry name" value="DNA_primase_core_N_sf"/>
</dbReference>
<dbReference type="PROSITE" id="PS50880">
    <property type="entry name" value="TOPRIM"/>
    <property type="match status" value="1"/>
</dbReference>
<evidence type="ECO:0000256" key="10">
    <source>
        <dbReference type="ARBA" id="ARBA00022842"/>
    </source>
</evidence>
<dbReference type="SMART" id="SM00400">
    <property type="entry name" value="ZnF_CHCC"/>
    <property type="match status" value="1"/>
</dbReference>
<evidence type="ECO:0000256" key="8">
    <source>
        <dbReference type="ARBA" id="ARBA00022771"/>
    </source>
</evidence>
<keyword evidence="11 13" id="KW-0238">DNA-binding</keyword>
<dbReference type="GO" id="GO:0003677">
    <property type="term" value="F:DNA binding"/>
    <property type="evidence" value="ECO:0007669"/>
    <property type="project" value="UniProtKB-KW"/>
</dbReference>
<comment type="cofactor">
    <cofactor evidence="1">
        <name>Zn(2+)</name>
        <dbReference type="ChEBI" id="CHEBI:29105"/>
    </cofactor>
</comment>
<evidence type="ECO:0000259" key="14">
    <source>
        <dbReference type="PROSITE" id="PS50880"/>
    </source>
</evidence>
<dbReference type="GO" id="GO:0003899">
    <property type="term" value="F:DNA-directed RNA polymerase activity"/>
    <property type="evidence" value="ECO:0007669"/>
    <property type="project" value="UniProtKB-UniRule"/>
</dbReference>
<keyword evidence="12 13" id="KW-0804">Transcription</keyword>
<keyword evidence="10" id="KW-0460">Magnesium</keyword>
<keyword evidence="6 13" id="KW-0235">DNA replication</keyword>
<dbReference type="Pfam" id="PF10410">
    <property type="entry name" value="DnaB_bind"/>
    <property type="match status" value="1"/>
</dbReference>
<dbReference type="Pfam" id="PF13155">
    <property type="entry name" value="Toprim_2"/>
    <property type="match status" value="1"/>
</dbReference>
<evidence type="ECO:0000256" key="2">
    <source>
        <dbReference type="ARBA" id="ARBA00022478"/>
    </source>
</evidence>
<dbReference type="GO" id="GO:0006269">
    <property type="term" value="P:DNA replication, synthesis of primer"/>
    <property type="evidence" value="ECO:0007669"/>
    <property type="project" value="UniProtKB-UniRule"/>
</dbReference>
<evidence type="ECO:0000256" key="4">
    <source>
        <dbReference type="ARBA" id="ARBA00022679"/>
    </source>
</evidence>
<dbReference type="InterPro" id="IPR006295">
    <property type="entry name" value="DNA_primase_DnaG"/>
</dbReference>